<dbReference type="RefSeq" id="WP_090249278.1">
    <property type="nucleotide sequence ID" value="NZ_FPAS01000003.1"/>
</dbReference>
<reference evidence="1 2" key="1">
    <citation type="submission" date="2016-10" db="EMBL/GenBank/DDBJ databases">
        <authorList>
            <person name="de Groot N.N."/>
        </authorList>
    </citation>
    <scope>NUCLEOTIDE SEQUENCE [LARGE SCALE GENOMIC DNA]</scope>
    <source>
        <strain evidence="1 2">CGMCC 1.7005</strain>
    </source>
</reference>
<dbReference type="AlphaFoldDB" id="A0A1I7AJG5"/>
<dbReference type="STRING" id="477690.SAMN05216474_2152"/>
<name>A0A1I7AJG5_9FLAO</name>
<dbReference type="OrthoDB" id="1162838at2"/>
<sequence>MSYKHNIIKERFDLKITSPNQVFKGEFELDKNANFLIGIGLTSDRDDLLFYRGTQKIQVNDQELFPEEFESRLLMSGVNVSPNDRMIKVGKIETGNGRVEIWFKDQDHPLAKFTPYRVTIYTFSKVDCNND</sequence>
<accession>A0A1I7AJG5</accession>
<dbReference type="EMBL" id="FPAS01000003">
    <property type="protein sequence ID" value="SFT75076.1"/>
    <property type="molecule type" value="Genomic_DNA"/>
</dbReference>
<keyword evidence="2" id="KW-1185">Reference proteome</keyword>
<protein>
    <submittedName>
        <fullName evidence="1">Uncharacterized protein</fullName>
    </submittedName>
</protein>
<dbReference type="Proteomes" id="UP000236454">
    <property type="component" value="Unassembled WGS sequence"/>
</dbReference>
<organism evidence="1 2">
    <name type="scientific">Lishizhenia tianjinensis</name>
    <dbReference type="NCBI Taxonomy" id="477690"/>
    <lineage>
        <taxon>Bacteria</taxon>
        <taxon>Pseudomonadati</taxon>
        <taxon>Bacteroidota</taxon>
        <taxon>Flavobacteriia</taxon>
        <taxon>Flavobacteriales</taxon>
        <taxon>Crocinitomicaceae</taxon>
        <taxon>Lishizhenia</taxon>
    </lineage>
</organism>
<gene>
    <name evidence="1" type="ORF">SAMN05216474_2152</name>
</gene>
<evidence type="ECO:0000313" key="1">
    <source>
        <dbReference type="EMBL" id="SFT75076.1"/>
    </source>
</evidence>
<evidence type="ECO:0000313" key="2">
    <source>
        <dbReference type="Proteomes" id="UP000236454"/>
    </source>
</evidence>
<proteinExistence type="predicted"/>